<gene>
    <name evidence="2" type="ORF">DX912_13890</name>
</gene>
<keyword evidence="1" id="KW-0472">Membrane</keyword>
<evidence type="ECO:0000313" key="2">
    <source>
        <dbReference type="EMBL" id="RDY66362.1"/>
    </source>
</evidence>
<feature type="transmembrane region" description="Helical" evidence="1">
    <location>
        <begin position="451"/>
        <end position="475"/>
    </location>
</feature>
<keyword evidence="1" id="KW-1133">Transmembrane helix</keyword>
<feature type="transmembrane region" description="Helical" evidence="1">
    <location>
        <begin position="346"/>
        <end position="367"/>
    </location>
</feature>
<dbReference type="PANTHER" id="PTHR34219">
    <property type="entry name" value="IRON-REGULATED INNER MEMBRANE PROTEIN-RELATED"/>
    <property type="match status" value="1"/>
</dbReference>
<evidence type="ECO:0000256" key="1">
    <source>
        <dbReference type="SAM" id="Phobius"/>
    </source>
</evidence>
<evidence type="ECO:0000313" key="3">
    <source>
        <dbReference type="Proteomes" id="UP000256829"/>
    </source>
</evidence>
<dbReference type="PANTHER" id="PTHR34219:SF9">
    <property type="entry name" value="IRON-REGULATED INNER MEMBRANE PROTEIN"/>
    <property type="match status" value="1"/>
</dbReference>
<feature type="transmembrane region" description="Helical" evidence="1">
    <location>
        <begin position="418"/>
        <end position="439"/>
    </location>
</feature>
<reference evidence="2 3" key="1">
    <citation type="submission" date="2018-08" db="EMBL/GenBank/DDBJ databases">
        <title>Lysobacter soli KCTC 22011, whole genome shotgun sequence.</title>
        <authorList>
            <person name="Zhang X."/>
            <person name="Feng G."/>
            <person name="Zhu H."/>
        </authorList>
    </citation>
    <scope>NUCLEOTIDE SEQUENCE [LARGE SCALE GENOMIC DNA]</scope>
    <source>
        <strain evidence="2 3">KCTC 22011</strain>
    </source>
</reference>
<feature type="transmembrane region" description="Helical" evidence="1">
    <location>
        <begin position="186"/>
        <end position="216"/>
    </location>
</feature>
<feature type="transmembrane region" description="Helical" evidence="1">
    <location>
        <begin position="388"/>
        <end position="406"/>
    </location>
</feature>
<organism evidence="2 3">
    <name type="scientific">Lysobacter soli</name>
    <dbReference type="NCBI Taxonomy" id="453783"/>
    <lineage>
        <taxon>Bacteria</taxon>
        <taxon>Pseudomonadati</taxon>
        <taxon>Pseudomonadota</taxon>
        <taxon>Gammaproteobacteria</taxon>
        <taxon>Lysobacterales</taxon>
        <taxon>Lysobacteraceae</taxon>
        <taxon>Lysobacter</taxon>
    </lineage>
</organism>
<dbReference type="RefSeq" id="WP_115843241.1">
    <property type="nucleotide sequence ID" value="NZ_CP183976.1"/>
</dbReference>
<sequence>MKISSSTLRTFTTLHTWVGLVAGFALFVAFYAGAITIFHHDLQAWQSPHGVHATSQTLAEAQQLLDETLARHPESRKHVGMVFPGEEYPITATYWQDASGTWRYATTEHPEGLDEMPGGALSELVNALHYSLGIPVAGTYLMGIVSLLYGLALISGVVIHLPKLVDDLFALRPGRNLKRMWQDAHNVIGVLSLPMHIMFAVTGAMLCLVMIAMLALNPLIYRNQLMTALGPAMDTAPVVTPAGREQEIGSLAMWHERSVAIAREQGIEEFEPAYLKLANAGDANATVEVTGESSGTLGPLGSVAMNANTGATLATQLPGQRDANHATLSSAYALHFGEYGNAWVQWLYFLLGLGGAFLFYSGNLLWIEARRKRRQAEQGRAQLWMARATVGVCIGVCVAISVAFIATQLLQLPALSGIGLASGVNAACFATWALCALWAALRPPIRAAHELLWVAAITTALIPFAHGIVTGAWWWTSAAAGHWALFAIDAGAIAMAVGFAWLARVTARRMREGEANSVWAIAPAPVAARVEAPQP</sequence>
<protein>
    <submittedName>
        <fullName evidence="2">PepSY domain-containing protein</fullName>
    </submittedName>
</protein>
<comment type="caution">
    <text evidence="2">The sequence shown here is derived from an EMBL/GenBank/DDBJ whole genome shotgun (WGS) entry which is preliminary data.</text>
</comment>
<keyword evidence="1" id="KW-0812">Transmembrane</keyword>
<keyword evidence="3" id="KW-1185">Reference proteome</keyword>
<feature type="transmembrane region" description="Helical" evidence="1">
    <location>
        <begin position="12"/>
        <end position="38"/>
    </location>
</feature>
<feature type="transmembrane region" description="Helical" evidence="1">
    <location>
        <begin position="481"/>
        <end position="503"/>
    </location>
</feature>
<accession>A0A3D8VA83</accession>
<name>A0A3D8VA83_9GAMM</name>
<dbReference type="EMBL" id="QTJR01000010">
    <property type="protein sequence ID" value="RDY66362.1"/>
    <property type="molecule type" value="Genomic_DNA"/>
</dbReference>
<dbReference type="AlphaFoldDB" id="A0A3D8VA83"/>
<dbReference type="InterPro" id="IPR005625">
    <property type="entry name" value="PepSY-ass_TM"/>
</dbReference>
<dbReference type="Proteomes" id="UP000256829">
    <property type="component" value="Unassembled WGS sequence"/>
</dbReference>
<proteinExistence type="predicted"/>
<dbReference type="Pfam" id="PF03929">
    <property type="entry name" value="PepSY_TM"/>
    <property type="match status" value="1"/>
</dbReference>
<feature type="transmembrane region" description="Helical" evidence="1">
    <location>
        <begin position="140"/>
        <end position="165"/>
    </location>
</feature>